<feature type="compositionally biased region" description="Basic residues" evidence="2">
    <location>
        <begin position="266"/>
        <end position="275"/>
    </location>
</feature>
<evidence type="ECO:0000256" key="1">
    <source>
        <dbReference type="SAM" id="Coils"/>
    </source>
</evidence>
<dbReference type="GeneID" id="117646394"/>
<accession>A0A6P8ZNY8</accession>
<keyword evidence="3" id="KW-1185">Reference proteome</keyword>
<feature type="region of interest" description="Disordered" evidence="2">
    <location>
        <begin position="323"/>
        <end position="481"/>
    </location>
</feature>
<evidence type="ECO:0000313" key="3">
    <source>
        <dbReference type="Proteomes" id="UP000515158"/>
    </source>
</evidence>
<feature type="compositionally biased region" description="Basic and acidic residues" evidence="2">
    <location>
        <begin position="327"/>
        <end position="339"/>
    </location>
</feature>
<evidence type="ECO:0000256" key="2">
    <source>
        <dbReference type="SAM" id="MobiDB-lite"/>
    </source>
</evidence>
<feature type="coiled-coil region" evidence="1">
    <location>
        <begin position="65"/>
        <end position="106"/>
    </location>
</feature>
<dbReference type="AlphaFoldDB" id="A0A6P8ZNY8"/>
<dbReference type="OrthoDB" id="5801062at2759"/>
<feature type="compositionally biased region" description="Polar residues" evidence="2">
    <location>
        <begin position="434"/>
        <end position="464"/>
    </location>
</feature>
<feature type="compositionally biased region" description="Polar residues" evidence="2">
    <location>
        <begin position="354"/>
        <end position="375"/>
    </location>
</feature>
<feature type="compositionally biased region" description="Basic residues" evidence="2">
    <location>
        <begin position="465"/>
        <end position="475"/>
    </location>
</feature>
<evidence type="ECO:0000313" key="4">
    <source>
        <dbReference type="RefSeq" id="XP_034243179.1"/>
    </source>
</evidence>
<sequence length="717" mass="80116">MIQSGSICRSSDSVEAVWTSLMPKSSMVENFNEDEDVIKLSLLLKSTQLLLTGLRQKQLRGSSEVNSLKVQLQAVTRKKEQYETDAKNLRKELSDLKFELQSSDLKAKKFQKEAESASVKWKQLQSRISSEVETRLNAVFKACLQQNNAVTVQQMMTQLQTQPQFTDFPTDEWPAAKVQQVAELAGKDTINAKTHSSRENLEAISPDKSLILDTPDACKRSTFQRHKSDKNDFAKPRHLAEIMNSVASSPDEIAPTPPSASNKQESKRRGKNKKIFKSDEAIIDQKEPVVYAVDTQDVDEPVNQRSVLKENIIIPETFNPENCEEQVEYRPSSRRDKENGSSLTSTGHHDKKSPSGTPVNVKSPSTPSKAQTTRDPSPIFGGNSGSKKIGARNLNISLGSSSKKQRFRSSSFAAANAVDTSYRRTESGKRKMSVQPTITSYVDNMNGSKLNSSKSNRSTKLSLQNRKHLGSKAKKSTGADLSKTLTHLSEEEQIELAISKSHHDNYSHLTDDSDATMFEPISPARTTKEPLQGNVQSAVTSTISLKDRHDFKDSEGAYFEPMYASTEKEFITPTKRRKPMDNFEGTLQSQFKPPFVSTQKVSMDNSALNEFVELLDEKNLDDTPPRPIENSYNHLPKKNKTYGKVRKKLERKNLPALECTQCGRFFAAAFGDDDKARREIVNSCSRHRDRIGAGASPVTPPGYWDPGWRSPQDANKA</sequence>
<feature type="region of interest" description="Disordered" evidence="2">
    <location>
        <begin position="690"/>
        <end position="717"/>
    </location>
</feature>
<dbReference type="Proteomes" id="UP000515158">
    <property type="component" value="Unplaced"/>
</dbReference>
<dbReference type="RefSeq" id="XP_034243179.1">
    <property type="nucleotide sequence ID" value="XM_034387288.1"/>
</dbReference>
<protein>
    <submittedName>
        <fullName evidence="4">Uncharacterized protein LOC117646394</fullName>
    </submittedName>
</protein>
<gene>
    <name evidence="4" type="primary">LOC117646394</name>
</gene>
<dbReference type="KEGG" id="tpal:117646394"/>
<dbReference type="InParanoid" id="A0A6P8ZNY8"/>
<keyword evidence="1" id="KW-0175">Coiled coil</keyword>
<reference evidence="4" key="1">
    <citation type="submission" date="2025-08" db="UniProtKB">
        <authorList>
            <consortium name="RefSeq"/>
        </authorList>
    </citation>
    <scope>IDENTIFICATION</scope>
    <source>
        <tissue evidence="4">Total insect</tissue>
    </source>
</reference>
<name>A0A6P8ZNY8_THRPL</name>
<organism evidence="4">
    <name type="scientific">Thrips palmi</name>
    <name type="common">Melon thrips</name>
    <dbReference type="NCBI Taxonomy" id="161013"/>
    <lineage>
        <taxon>Eukaryota</taxon>
        <taxon>Metazoa</taxon>
        <taxon>Ecdysozoa</taxon>
        <taxon>Arthropoda</taxon>
        <taxon>Hexapoda</taxon>
        <taxon>Insecta</taxon>
        <taxon>Pterygota</taxon>
        <taxon>Neoptera</taxon>
        <taxon>Paraneoptera</taxon>
        <taxon>Thysanoptera</taxon>
        <taxon>Terebrantia</taxon>
        <taxon>Thripoidea</taxon>
        <taxon>Thripidae</taxon>
        <taxon>Thrips</taxon>
    </lineage>
</organism>
<proteinExistence type="predicted"/>
<feature type="region of interest" description="Disordered" evidence="2">
    <location>
        <begin position="246"/>
        <end position="279"/>
    </location>
</feature>